<dbReference type="AlphaFoldDB" id="A0A6P9A764"/>
<dbReference type="Proteomes" id="UP000515158">
    <property type="component" value="Unplaced"/>
</dbReference>
<dbReference type="RefSeq" id="XP_034253365.1">
    <property type="nucleotide sequence ID" value="XM_034397474.1"/>
</dbReference>
<reference evidence="3 4" key="1">
    <citation type="submission" date="2025-04" db="UniProtKB">
        <authorList>
            <consortium name="RefSeq"/>
        </authorList>
    </citation>
    <scope>IDENTIFICATION</scope>
    <source>
        <tissue evidence="3 4">Total insect</tissue>
    </source>
</reference>
<dbReference type="KEGG" id="tpal:117652509"/>
<feature type="compositionally biased region" description="Basic and acidic residues" evidence="1">
    <location>
        <begin position="88"/>
        <end position="170"/>
    </location>
</feature>
<sequence>MASLPDLESLLDNATDVSAEEALKSELEKWLHAEEQLANATNILTFESNESESSQTPQMDVSLPGTSRGKRRGHDWSTVDCTPPKVARRNEVLTRKIPDDKTRKMMDDIKERSKFRKSEKDSKTADQKEKRKEDDKRRERAMKERRERQHEKKDKGSDGKSQKSQEENDKKKTKVKTSNTKNEMKESRSERAMKERKDKKSKRSEKKSDDERSDSGRSSASSKETLLDDDYHYFKVPNKVMLPVLERERQKQAAKEHRNKNKADKAAANKIDKANLSVVQCRKFGFRVSNRVPNGRDARGLCVICGKDYNNLGSHLKTHSMTHDVEKAKIFMEAQFTRSCRGPIHLPTLIDKLVEAKGSKPNMEGILKDAFSLVGVGTSQNESKCLPMYDLKKCFLKGHVLPPDSINDQDLEIHKLDQDDDDKHLSSSDETSSDSDESEDNDYHNSATFDKDILAQGSFCKRHVYGDTSVDMLVLTRLCQEPLPTRDVCLSRDDCSGKLRFPFNGKVFVISGRARALRVHYKTSNNMETVMLTIIRHI</sequence>
<feature type="compositionally biased region" description="Basic and acidic residues" evidence="1">
    <location>
        <begin position="182"/>
        <end position="198"/>
    </location>
</feature>
<feature type="compositionally biased region" description="Basic and acidic residues" evidence="1">
    <location>
        <begin position="417"/>
        <end position="427"/>
    </location>
</feature>
<keyword evidence="2" id="KW-1185">Reference proteome</keyword>
<dbReference type="RefSeq" id="XP_034253366.1">
    <property type="nucleotide sequence ID" value="XM_034397475.1"/>
</dbReference>
<evidence type="ECO:0000313" key="3">
    <source>
        <dbReference type="RefSeq" id="XP_034253365.1"/>
    </source>
</evidence>
<feature type="compositionally biased region" description="Polar residues" evidence="1">
    <location>
        <begin position="42"/>
        <end position="59"/>
    </location>
</feature>
<protein>
    <submittedName>
        <fullName evidence="3 4">Glutamic acid-rich protein-like</fullName>
    </submittedName>
</protein>
<feature type="region of interest" description="Disordered" evidence="1">
    <location>
        <begin position="42"/>
        <end position="224"/>
    </location>
</feature>
<feature type="compositionally biased region" description="Acidic residues" evidence="1">
    <location>
        <begin position="431"/>
        <end position="440"/>
    </location>
</feature>
<gene>
    <name evidence="3 4" type="primary">LOC117652509</name>
</gene>
<evidence type="ECO:0000256" key="1">
    <source>
        <dbReference type="SAM" id="MobiDB-lite"/>
    </source>
</evidence>
<proteinExistence type="predicted"/>
<accession>A0A6P9A764</accession>
<feature type="region of interest" description="Disordered" evidence="1">
    <location>
        <begin position="417"/>
        <end position="443"/>
    </location>
</feature>
<evidence type="ECO:0000313" key="4">
    <source>
        <dbReference type="RefSeq" id="XP_034253366.1"/>
    </source>
</evidence>
<feature type="compositionally biased region" description="Basic and acidic residues" evidence="1">
    <location>
        <begin position="206"/>
        <end position="215"/>
    </location>
</feature>
<organism evidence="3">
    <name type="scientific">Thrips palmi</name>
    <name type="common">Melon thrips</name>
    <dbReference type="NCBI Taxonomy" id="161013"/>
    <lineage>
        <taxon>Eukaryota</taxon>
        <taxon>Metazoa</taxon>
        <taxon>Ecdysozoa</taxon>
        <taxon>Arthropoda</taxon>
        <taxon>Hexapoda</taxon>
        <taxon>Insecta</taxon>
        <taxon>Pterygota</taxon>
        <taxon>Neoptera</taxon>
        <taxon>Paraneoptera</taxon>
        <taxon>Thysanoptera</taxon>
        <taxon>Terebrantia</taxon>
        <taxon>Thripoidea</taxon>
        <taxon>Thripidae</taxon>
        <taxon>Thrips</taxon>
    </lineage>
</organism>
<name>A0A6P9A764_THRPL</name>
<feature type="region of interest" description="Disordered" evidence="1">
    <location>
        <begin position="248"/>
        <end position="267"/>
    </location>
</feature>
<dbReference type="GeneID" id="117652509"/>
<evidence type="ECO:0000313" key="2">
    <source>
        <dbReference type="Proteomes" id="UP000515158"/>
    </source>
</evidence>